<dbReference type="STRING" id="326522.BWD08_06865"/>
<dbReference type="InterPro" id="IPR003593">
    <property type="entry name" value="AAA+_ATPase"/>
</dbReference>
<accession>A0A3S5F6G6</accession>
<evidence type="ECO:0000259" key="5">
    <source>
        <dbReference type="PROSITE" id="PS50893"/>
    </source>
</evidence>
<dbReference type="GO" id="GO:0016887">
    <property type="term" value="F:ATP hydrolysis activity"/>
    <property type="evidence" value="ECO:0007669"/>
    <property type="project" value="InterPro"/>
</dbReference>
<dbReference type="InterPro" id="IPR050093">
    <property type="entry name" value="ABC_SmlMolc_Importer"/>
</dbReference>
<dbReference type="Proteomes" id="UP000268229">
    <property type="component" value="Chromosome"/>
</dbReference>
<keyword evidence="3" id="KW-0547">Nucleotide-binding</keyword>
<dbReference type="KEGG" id="nani:NCTC12227_00626"/>
<evidence type="ECO:0000256" key="2">
    <source>
        <dbReference type="ARBA" id="ARBA00022475"/>
    </source>
</evidence>
<name>A0A3S5F6G6_9NEIS</name>
<reference evidence="6 7" key="1">
    <citation type="submission" date="2018-12" db="EMBL/GenBank/DDBJ databases">
        <authorList>
            <consortium name="Pathogen Informatics"/>
        </authorList>
    </citation>
    <scope>NUCLEOTIDE SEQUENCE [LARGE SCALE GENOMIC DNA]</scope>
    <source>
        <strain evidence="6 7">NCTC12227</strain>
    </source>
</reference>
<evidence type="ECO:0000256" key="3">
    <source>
        <dbReference type="ARBA" id="ARBA00022741"/>
    </source>
</evidence>
<dbReference type="PANTHER" id="PTHR42781">
    <property type="entry name" value="SPERMIDINE/PUTRESCINE IMPORT ATP-BINDING PROTEIN POTA"/>
    <property type="match status" value="1"/>
</dbReference>
<sequence>MLFDIEIRKRLPSFDLEVCIRSDVQKLALVGASGSGKSLTLQLVSGLLQSDGGHIRIGSRTWFDSKSRTDIPAQKRGVGLMFQDYALFPHLTVAQNIGFGLRQGLLNPKGRPSEKVRHWLDLLRLSHVAGHYPHQISGGQKQRTALARALIVQPELLLLDEPFSALDADLRRHTRGELLQLQAQSGVPMILITHDRADAEVLADEIWRMDNGRVVKEPA</sequence>
<dbReference type="Pfam" id="PF00005">
    <property type="entry name" value="ABC_tran"/>
    <property type="match status" value="1"/>
</dbReference>
<keyword evidence="1" id="KW-0813">Transport</keyword>
<keyword evidence="7" id="KW-1185">Reference proteome</keyword>
<dbReference type="PANTHER" id="PTHR42781:SF4">
    <property type="entry name" value="SPERMIDINE_PUTRESCINE IMPORT ATP-BINDING PROTEIN POTA"/>
    <property type="match status" value="1"/>
</dbReference>
<evidence type="ECO:0000256" key="1">
    <source>
        <dbReference type="ARBA" id="ARBA00022448"/>
    </source>
</evidence>
<dbReference type="PROSITE" id="PS50893">
    <property type="entry name" value="ABC_TRANSPORTER_2"/>
    <property type="match status" value="1"/>
</dbReference>
<evidence type="ECO:0000256" key="4">
    <source>
        <dbReference type="ARBA" id="ARBA00022840"/>
    </source>
</evidence>
<keyword evidence="4 6" id="KW-0067">ATP-binding</keyword>
<dbReference type="OrthoDB" id="5298774at2"/>
<feature type="domain" description="ABC transporter" evidence="5">
    <location>
        <begin position="2"/>
        <end position="219"/>
    </location>
</feature>
<dbReference type="Gene3D" id="3.40.50.300">
    <property type="entry name" value="P-loop containing nucleotide triphosphate hydrolases"/>
    <property type="match status" value="1"/>
</dbReference>
<gene>
    <name evidence="6" type="primary">fbpC_2</name>
    <name evidence="6" type="ORF">NCTC12227_00626</name>
</gene>
<keyword evidence="2" id="KW-0472">Membrane</keyword>
<dbReference type="SMART" id="SM00382">
    <property type="entry name" value="AAA"/>
    <property type="match status" value="1"/>
</dbReference>
<dbReference type="InterPro" id="IPR027417">
    <property type="entry name" value="P-loop_NTPase"/>
</dbReference>
<dbReference type="EMBL" id="LR134516">
    <property type="protein sequence ID" value="VEJ20905.1"/>
    <property type="molecule type" value="Genomic_DNA"/>
</dbReference>
<dbReference type="GO" id="GO:0005524">
    <property type="term" value="F:ATP binding"/>
    <property type="evidence" value="ECO:0007669"/>
    <property type="project" value="UniProtKB-KW"/>
</dbReference>
<dbReference type="RefSeq" id="WP_126304212.1">
    <property type="nucleotide sequence ID" value="NZ_LR134516.1"/>
</dbReference>
<evidence type="ECO:0000313" key="6">
    <source>
        <dbReference type="EMBL" id="VEJ20905.1"/>
    </source>
</evidence>
<dbReference type="InterPro" id="IPR003439">
    <property type="entry name" value="ABC_transporter-like_ATP-bd"/>
</dbReference>
<dbReference type="SUPFAM" id="SSF52540">
    <property type="entry name" value="P-loop containing nucleoside triphosphate hydrolases"/>
    <property type="match status" value="1"/>
</dbReference>
<organism evidence="6 7">
    <name type="scientific">Neisseria animaloris</name>
    <dbReference type="NCBI Taxonomy" id="326522"/>
    <lineage>
        <taxon>Bacteria</taxon>
        <taxon>Pseudomonadati</taxon>
        <taxon>Pseudomonadota</taxon>
        <taxon>Betaproteobacteria</taxon>
        <taxon>Neisseriales</taxon>
        <taxon>Neisseriaceae</taxon>
        <taxon>Neisseria</taxon>
    </lineage>
</organism>
<protein>
    <submittedName>
        <fullName evidence="6">Iron-uptake permease ATP-binding protein</fullName>
        <ecNumber evidence="6">3.6.3.30</ecNumber>
    </submittedName>
</protein>
<dbReference type="EC" id="3.6.3.30" evidence="6"/>
<keyword evidence="6" id="KW-0378">Hydrolase</keyword>
<proteinExistence type="predicted"/>
<evidence type="ECO:0000313" key="7">
    <source>
        <dbReference type="Proteomes" id="UP000268229"/>
    </source>
</evidence>
<keyword evidence="2" id="KW-1003">Cell membrane</keyword>
<dbReference type="AlphaFoldDB" id="A0A3S5F6G6"/>